<sequence length="288" mass="30589">MGIRTRGGISACLVAGAGLGLILLAGCGKTPKGQVVAIVNGNDISMQQLSVEAQDLPLPIPETIDRRALSKAILQAVIDRELEVQAAREQRLDKTPQFLALKQRNEEELLAGMLGHKIAQTVPLPTAEEIRNYIVTHPLQFGQRQRLVLDQLGFAPPGDRRRLAAVLTDAHSLDAAAAALRSIGIAAERGQGAIDTGQADPELARQLDRAPAGEPILLPQGDRLVVGVITAREPIRMSSDDIRIAAARAVRAAALLHESQAQIAAARSTAEISYGPGFAPDKPPAARR</sequence>
<dbReference type="PROSITE" id="PS51257">
    <property type="entry name" value="PROKAR_LIPOPROTEIN"/>
    <property type="match status" value="1"/>
</dbReference>
<evidence type="ECO:0008006" key="3">
    <source>
        <dbReference type="Google" id="ProtNLM"/>
    </source>
</evidence>
<evidence type="ECO:0000313" key="2">
    <source>
        <dbReference type="Proteomes" id="UP000664914"/>
    </source>
</evidence>
<protein>
    <recommendedName>
        <fullName evidence="3">Parvulin-like PPIase</fullName>
    </recommendedName>
</protein>
<dbReference type="AlphaFoldDB" id="A0A975HD90"/>
<dbReference type="Proteomes" id="UP000664914">
    <property type="component" value="Chromosome"/>
</dbReference>
<reference evidence="1" key="1">
    <citation type="submission" date="2020-07" db="EMBL/GenBank/DDBJ databases">
        <authorList>
            <person name="Camacho E."/>
        </authorList>
    </citation>
    <scope>NUCLEOTIDE SEQUENCE</scope>
    <source>
        <strain evidence="1">MPO218</strain>
    </source>
</reference>
<proteinExistence type="predicted"/>
<accession>A0A975HD90</accession>
<dbReference type="InterPro" id="IPR027304">
    <property type="entry name" value="Trigger_fact/SurA_dom_sf"/>
</dbReference>
<evidence type="ECO:0000313" key="1">
    <source>
        <dbReference type="EMBL" id="QTH21013.1"/>
    </source>
</evidence>
<dbReference type="RefSeq" id="WP_208632425.1">
    <property type="nucleotide sequence ID" value="NZ_CP059319.1"/>
</dbReference>
<reference evidence="1" key="2">
    <citation type="submission" date="2021-04" db="EMBL/GenBank/DDBJ databases">
        <title>Isolation and genomic analysis of the ibuprofen-degrading bacterium Sphingomonas strain MPO218.</title>
        <authorList>
            <person name="Aulestia M."/>
            <person name="Flores A."/>
            <person name="Mangas E.L."/>
            <person name="Perez-Pulido A.J."/>
            <person name="Santero E."/>
            <person name="Camacho E.M."/>
        </authorList>
    </citation>
    <scope>NUCLEOTIDE SEQUENCE</scope>
    <source>
        <strain evidence="1">MPO218</strain>
    </source>
</reference>
<gene>
    <name evidence="1" type="ORF">HRJ34_22265</name>
</gene>
<name>A0A975HD90_9SPHN</name>
<dbReference type="EMBL" id="CP059319">
    <property type="protein sequence ID" value="QTH21013.1"/>
    <property type="molecule type" value="Genomic_DNA"/>
</dbReference>
<organism evidence="1 2">
    <name type="scientific">Rhizorhabdus wittichii</name>
    <dbReference type="NCBI Taxonomy" id="160791"/>
    <lineage>
        <taxon>Bacteria</taxon>
        <taxon>Pseudomonadati</taxon>
        <taxon>Pseudomonadota</taxon>
        <taxon>Alphaproteobacteria</taxon>
        <taxon>Sphingomonadales</taxon>
        <taxon>Sphingomonadaceae</taxon>
        <taxon>Rhizorhabdus</taxon>
    </lineage>
</organism>
<dbReference type="SUPFAM" id="SSF109998">
    <property type="entry name" value="Triger factor/SurA peptide-binding domain-like"/>
    <property type="match status" value="1"/>
</dbReference>